<sequence length="195" mass="22009">MNKKITLRLGRPEDAQHIAGMIIMAMTEECCRHFYGEHHSIEDFHRLMTQLAASPGTQYSYENTICAIDDKGRIVGISVSYDGARLEELRQPFIDSAIREFGIDHSSMSPETQSGELYLDSLAVLPEYRGMGIAKLLLKATAEKAYKMGALPIGLLVDESNTQAEQLYYKMGFRHINNNKWGGHNMKHLQLTSEK</sequence>
<evidence type="ECO:0000256" key="2">
    <source>
        <dbReference type="ARBA" id="ARBA00023315"/>
    </source>
</evidence>
<dbReference type="InterPro" id="IPR016181">
    <property type="entry name" value="Acyl_CoA_acyltransferase"/>
</dbReference>
<dbReference type="RefSeq" id="WP_172178588.1">
    <property type="nucleotide sequence ID" value="NZ_CASGIA010000034.1"/>
</dbReference>
<keyword evidence="2" id="KW-0012">Acyltransferase</keyword>
<evidence type="ECO:0000313" key="4">
    <source>
        <dbReference type="EMBL" id="NPE15136.1"/>
    </source>
</evidence>
<dbReference type="EMBL" id="JABKKE010000028">
    <property type="protein sequence ID" value="NPE15136.1"/>
    <property type="molecule type" value="Genomic_DNA"/>
</dbReference>
<proteinExistence type="predicted"/>
<keyword evidence="1" id="KW-0808">Transferase</keyword>
<comment type="caution">
    <text evidence="4">The sequence shown here is derived from an EMBL/GenBank/DDBJ whole genome shotgun (WGS) entry which is preliminary data.</text>
</comment>
<dbReference type="CDD" id="cd04301">
    <property type="entry name" value="NAT_SF"/>
    <property type="match status" value="1"/>
</dbReference>
<evidence type="ECO:0000313" key="5">
    <source>
        <dbReference type="Proteomes" id="UP001193734"/>
    </source>
</evidence>
<dbReference type="PROSITE" id="PS51186">
    <property type="entry name" value="GNAT"/>
    <property type="match status" value="1"/>
</dbReference>
<protein>
    <submittedName>
        <fullName evidence="4">GNAT family N-acetyltransferase</fullName>
    </submittedName>
</protein>
<reference evidence="4 5" key="1">
    <citation type="submission" date="2020-05" db="EMBL/GenBank/DDBJ databases">
        <title>Distinct polysaccharide utilization as determinants for interspecies competition between intestinal Prevotella spp.</title>
        <authorList>
            <person name="Galvez E.J.C."/>
            <person name="Iljazovic A."/>
            <person name="Strowig T."/>
        </authorList>
    </citation>
    <scope>NUCLEOTIDE SEQUENCE [LARGE SCALE GENOMIC DNA]</scope>
    <source>
        <strain evidence="4 5">PROD</strain>
    </source>
</reference>
<feature type="domain" description="N-acetyltransferase" evidence="3">
    <location>
        <begin position="5"/>
        <end position="194"/>
    </location>
</feature>
<dbReference type="Proteomes" id="UP001193734">
    <property type="component" value="Unassembled WGS sequence"/>
</dbReference>
<evidence type="ECO:0000256" key="1">
    <source>
        <dbReference type="ARBA" id="ARBA00022679"/>
    </source>
</evidence>
<dbReference type="Pfam" id="PF00583">
    <property type="entry name" value="Acetyltransf_1"/>
    <property type="match status" value="1"/>
</dbReference>
<accession>A0ABX2AZN1</accession>
<keyword evidence="5" id="KW-1185">Reference proteome</keyword>
<dbReference type="SUPFAM" id="SSF55729">
    <property type="entry name" value="Acyl-CoA N-acyltransferases (Nat)"/>
    <property type="match status" value="1"/>
</dbReference>
<name>A0ABX2AZN1_9BACT</name>
<dbReference type="InterPro" id="IPR050680">
    <property type="entry name" value="YpeA/RimI_acetyltransf"/>
</dbReference>
<gene>
    <name evidence="4" type="ORF">HPS55_12565</name>
</gene>
<dbReference type="GeneID" id="82158601"/>
<evidence type="ECO:0000259" key="3">
    <source>
        <dbReference type="PROSITE" id="PS51186"/>
    </source>
</evidence>
<organism evidence="4 5">
    <name type="scientific">Xylanibacter rodentium</name>
    <dbReference type="NCBI Taxonomy" id="2736289"/>
    <lineage>
        <taxon>Bacteria</taxon>
        <taxon>Pseudomonadati</taxon>
        <taxon>Bacteroidota</taxon>
        <taxon>Bacteroidia</taxon>
        <taxon>Bacteroidales</taxon>
        <taxon>Prevotellaceae</taxon>
        <taxon>Xylanibacter</taxon>
    </lineage>
</organism>
<dbReference type="Gene3D" id="3.40.630.30">
    <property type="match status" value="1"/>
</dbReference>
<dbReference type="InterPro" id="IPR000182">
    <property type="entry name" value="GNAT_dom"/>
</dbReference>
<dbReference type="PANTHER" id="PTHR43420">
    <property type="entry name" value="ACETYLTRANSFERASE"/>
    <property type="match status" value="1"/>
</dbReference>